<dbReference type="AlphaFoldDB" id="A0A2U9IGK7"/>
<gene>
    <name evidence="1" type="ORF">DFR85_11755</name>
</gene>
<dbReference type="KEGG" id="abri:DFR85_11755"/>
<evidence type="ECO:0000313" key="1">
    <source>
        <dbReference type="EMBL" id="AWR95171.1"/>
    </source>
</evidence>
<reference evidence="1 2" key="1">
    <citation type="submission" date="2018-05" db="EMBL/GenBank/DDBJ databases">
        <title>Complete Genome Sequences of Extremely Thermoacidophilic, Metal-Mobilizing Type-Strain Members of the Archaeal Family Sulfolobaceae: Acidianus brierleyi DSM-1651T, Acidianus sulfidivorans DSM-18786T, Metallosphaera hakonensis DSM-7519T, and Metallosphaera prunae DSM-10039T.</title>
        <authorList>
            <person name="Counts J.A."/>
            <person name="Kelly R.M."/>
        </authorList>
    </citation>
    <scope>NUCLEOTIDE SEQUENCE [LARGE SCALE GENOMIC DNA]</scope>
    <source>
        <strain evidence="1 2">DSM 1651</strain>
    </source>
</reference>
<evidence type="ECO:0000313" key="2">
    <source>
        <dbReference type="Proteomes" id="UP000248044"/>
    </source>
</evidence>
<protein>
    <submittedName>
        <fullName evidence="1">Uncharacterized protein</fullName>
    </submittedName>
</protein>
<proteinExistence type="predicted"/>
<accession>A0A2U9IGK7</accession>
<keyword evidence="2" id="KW-1185">Reference proteome</keyword>
<organism evidence="1 2">
    <name type="scientific">Acidianus brierleyi</name>
    <dbReference type="NCBI Taxonomy" id="41673"/>
    <lineage>
        <taxon>Archaea</taxon>
        <taxon>Thermoproteota</taxon>
        <taxon>Thermoprotei</taxon>
        <taxon>Sulfolobales</taxon>
        <taxon>Sulfolobaceae</taxon>
        <taxon>Acidianus</taxon>
    </lineage>
</organism>
<name>A0A2U9IGK7_9CREN</name>
<dbReference type="EMBL" id="CP029289">
    <property type="protein sequence ID" value="AWR95171.1"/>
    <property type="molecule type" value="Genomic_DNA"/>
</dbReference>
<sequence length="74" mass="8654">MYIHNANNPINIIKKMLDLSKGIVLIADWKPSYSKDLKYLLDKSMKKVVFYTTRNMGFEFFEGDCWYAVVRGSP</sequence>
<dbReference type="Proteomes" id="UP000248044">
    <property type="component" value="Chromosome"/>
</dbReference>